<evidence type="ECO:0000313" key="1">
    <source>
        <dbReference type="EMBL" id="NMO19344.1"/>
    </source>
</evidence>
<gene>
    <name evidence="1" type="ORF">HG543_31405</name>
</gene>
<name>A0A848LP96_9BACT</name>
<proteinExistence type="predicted"/>
<accession>A0A848LP96</accession>
<protein>
    <recommendedName>
        <fullName evidence="3">Lipoprotein</fullName>
    </recommendedName>
</protein>
<evidence type="ECO:0008006" key="3">
    <source>
        <dbReference type="Google" id="ProtNLM"/>
    </source>
</evidence>
<dbReference type="AlphaFoldDB" id="A0A848LP96"/>
<organism evidence="1 2">
    <name type="scientific">Pyxidicoccus fallax</name>
    <dbReference type="NCBI Taxonomy" id="394095"/>
    <lineage>
        <taxon>Bacteria</taxon>
        <taxon>Pseudomonadati</taxon>
        <taxon>Myxococcota</taxon>
        <taxon>Myxococcia</taxon>
        <taxon>Myxococcales</taxon>
        <taxon>Cystobacterineae</taxon>
        <taxon>Myxococcaceae</taxon>
        <taxon>Pyxidicoccus</taxon>
    </lineage>
</organism>
<dbReference type="PROSITE" id="PS51257">
    <property type="entry name" value="PROKAR_LIPOPROTEIN"/>
    <property type="match status" value="1"/>
</dbReference>
<sequence length="156" mass="17223">MSRFHRMAWVTLGLGVLGGTGCAHHKARVAEQHVEEAEKCQLVRSVLQEPEPSRLVNELASDGREEPAPVVVYVRRPEQAMLERFFRGDEPVCGDTTFKVVQENVLDAVVVYLQEVQDGYAYDARRASPQELSMDGKPQGLVKRAGPAWVAGPGPI</sequence>
<dbReference type="RefSeq" id="WP_169348594.1">
    <property type="nucleotide sequence ID" value="NZ_JABBJJ010000179.1"/>
</dbReference>
<keyword evidence="2" id="KW-1185">Reference proteome</keyword>
<reference evidence="1 2" key="1">
    <citation type="submission" date="2020-04" db="EMBL/GenBank/DDBJ databases">
        <title>Draft genome of Pyxidicoccus fallax type strain.</title>
        <authorList>
            <person name="Whitworth D.E."/>
        </authorList>
    </citation>
    <scope>NUCLEOTIDE SEQUENCE [LARGE SCALE GENOMIC DNA]</scope>
    <source>
        <strain evidence="1 2">DSM 14698</strain>
    </source>
</reference>
<dbReference type="EMBL" id="JABBJJ010000179">
    <property type="protein sequence ID" value="NMO19344.1"/>
    <property type="molecule type" value="Genomic_DNA"/>
</dbReference>
<dbReference type="Proteomes" id="UP000518300">
    <property type="component" value="Unassembled WGS sequence"/>
</dbReference>
<evidence type="ECO:0000313" key="2">
    <source>
        <dbReference type="Proteomes" id="UP000518300"/>
    </source>
</evidence>
<comment type="caution">
    <text evidence="1">The sequence shown here is derived from an EMBL/GenBank/DDBJ whole genome shotgun (WGS) entry which is preliminary data.</text>
</comment>